<name>A0ABM7VW75_9ENTR</name>
<evidence type="ECO:0008006" key="3">
    <source>
        <dbReference type="Google" id="ProtNLM"/>
    </source>
</evidence>
<proteinExistence type="predicted"/>
<dbReference type="Gene3D" id="3.40.50.1460">
    <property type="match status" value="1"/>
</dbReference>
<dbReference type="RefSeq" id="WP_125124765.1">
    <property type="nucleotide sequence ID" value="NZ_AP025334.1"/>
</dbReference>
<protein>
    <recommendedName>
        <fullName evidence="3">Caspase domain-containing protein</fullName>
    </recommendedName>
</protein>
<keyword evidence="2" id="KW-1185">Reference proteome</keyword>
<evidence type="ECO:0000313" key="1">
    <source>
        <dbReference type="EMBL" id="BDD51437.1"/>
    </source>
</evidence>
<dbReference type="Proteomes" id="UP001320460">
    <property type="component" value="Chromosome"/>
</dbReference>
<accession>A0ABM7VW75</accession>
<organism evidence="1 2">
    <name type="scientific">Phytobacter diazotrophicus</name>
    <dbReference type="NCBI Taxonomy" id="395631"/>
    <lineage>
        <taxon>Bacteria</taxon>
        <taxon>Pseudomonadati</taxon>
        <taxon>Pseudomonadota</taxon>
        <taxon>Gammaproteobacteria</taxon>
        <taxon>Enterobacterales</taxon>
        <taxon>Enterobacteriaceae</taxon>
        <taxon>Phytobacter</taxon>
    </lineage>
</organism>
<evidence type="ECO:0000313" key="2">
    <source>
        <dbReference type="Proteomes" id="UP001320460"/>
    </source>
</evidence>
<reference evidence="1 2" key="1">
    <citation type="submission" date="2021-12" db="EMBL/GenBank/DDBJ databases">
        <title>Complete genome sequence of Phytobacter diazotrophicus TA9734.</title>
        <authorList>
            <person name="Kubota H."/>
            <person name="Nakayama Y."/>
            <person name="Ariyoshi T."/>
        </authorList>
    </citation>
    <scope>NUCLEOTIDE SEQUENCE [LARGE SCALE GENOMIC DNA]</scope>
    <source>
        <strain evidence="1 2">TA9734</strain>
    </source>
</reference>
<sequence>MTLLLDRHVIGPKTHAFVVGVGNYPFARAGQGVDADLRSVPPLPSAADSAKLVCDWLLDNQDRLAAPLATLDVLISDPPVTANRYPWTAAVPVDPATELNVSTRGLAWYQRLCIQPGDVAFFYCCGHGASHLQQPVLFLEDLNHDITNVWSHFNLGQLSTALRKNQTISAAFLFSDACGQFVSKFELRPQAQPCLFYPEPDLFAVSRNQVSLLCAASEGQLAYEGTDAAGSNRKFGRFTQTCLKGLSGSSARYSRSGWGVNSRDLQSDLKSLRRIYFEHWRDNEPFDPYFAVTQSDPTPFVYPQNFELPLVVMTDPPERMPNFDFAISQRDEPSPPWLKNKETRDALPWCTTVPPGINALYAIAIDGTGHFSQLFQPKEPLFEQWVTVP</sequence>
<dbReference type="EMBL" id="AP025334">
    <property type="protein sequence ID" value="BDD51437.1"/>
    <property type="molecule type" value="Genomic_DNA"/>
</dbReference>
<gene>
    <name evidence="1" type="ORF">PDTA9734_29240</name>
</gene>